<evidence type="ECO:0000256" key="7">
    <source>
        <dbReference type="ARBA" id="ARBA00023136"/>
    </source>
</evidence>
<keyword evidence="3" id="KW-1003">Cell membrane</keyword>
<organism evidence="9 10">
    <name type="scientific">Rhizophlyctis rosea</name>
    <dbReference type="NCBI Taxonomy" id="64517"/>
    <lineage>
        <taxon>Eukaryota</taxon>
        <taxon>Fungi</taxon>
        <taxon>Fungi incertae sedis</taxon>
        <taxon>Chytridiomycota</taxon>
        <taxon>Chytridiomycota incertae sedis</taxon>
        <taxon>Chytridiomycetes</taxon>
        <taxon>Rhizophlyctidales</taxon>
        <taxon>Rhizophlyctidaceae</taxon>
        <taxon>Rhizophlyctis</taxon>
    </lineage>
</organism>
<feature type="compositionally biased region" description="Low complexity" evidence="8">
    <location>
        <begin position="49"/>
        <end position="75"/>
    </location>
</feature>
<evidence type="ECO:0000256" key="2">
    <source>
        <dbReference type="ARBA" id="ARBA00022448"/>
    </source>
</evidence>
<evidence type="ECO:0000256" key="8">
    <source>
        <dbReference type="SAM" id="MobiDB-lite"/>
    </source>
</evidence>
<feature type="region of interest" description="Disordered" evidence="8">
    <location>
        <begin position="45"/>
        <end position="86"/>
    </location>
</feature>
<dbReference type="GO" id="GO:0005254">
    <property type="term" value="F:chloride channel activity"/>
    <property type="evidence" value="ECO:0007669"/>
    <property type="project" value="InterPro"/>
</dbReference>
<protein>
    <submittedName>
        <fullName evidence="9">Uncharacterized protein</fullName>
    </submittedName>
</protein>
<reference evidence="9" key="1">
    <citation type="submission" date="2020-05" db="EMBL/GenBank/DDBJ databases">
        <title>Phylogenomic resolution of chytrid fungi.</title>
        <authorList>
            <person name="Stajich J.E."/>
            <person name="Amses K."/>
            <person name="Simmons R."/>
            <person name="Seto K."/>
            <person name="Myers J."/>
            <person name="Bonds A."/>
            <person name="Quandt C.A."/>
            <person name="Barry K."/>
            <person name="Liu P."/>
            <person name="Grigoriev I."/>
            <person name="Longcore J.E."/>
            <person name="James T.Y."/>
        </authorList>
    </citation>
    <scope>NUCLEOTIDE SEQUENCE</scope>
    <source>
        <strain evidence="9">JEL0318</strain>
    </source>
</reference>
<dbReference type="PANTHER" id="PTHR33281">
    <property type="entry name" value="UPF0187 PROTEIN YNEE"/>
    <property type="match status" value="1"/>
</dbReference>
<name>A0AAD5S868_9FUNG</name>
<dbReference type="EMBL" id="JADGJD010001050">
    <property type="protein sequence ID" value="KAJ3046984.1"/>
    <property type="molecule type" value="Genomic_DNA"/>
</dbReference>
<accession>A0AAD5S868</accession>
<keyword evidence="10" id="KW-1185">Reference proteome</keyword>
<evidence type="ECO:0000256" key="4">
    <source>
        <dbReference type="ARBA" id="ARBA00022692"/>
    </source>
</evidence>
<dbReference type="GO" id="GO:0005886">
    <property type="term" value="C:plasma membrane"/>
    <property type="evidence" value="ECO:0007669"/>
    <property type="project" value="UniProtKB-SubCell"/>
</dbReference>
<evidence type="ECO:0000256" key="6">
    <source>
        <dbReference type="ARBA" id="ARBA00023065"/>
    </source>
</evidence>
<dbReference type="PANTHER" id="PTHR33281:SF19">
    <property type="entry name" value="VOLTAGE-DEPENDENT ANION CHANNEL-FORMING PROTEIN YNEE"/>
    <property type="match status" value="1"/>
</dbReference>
<evidence type="ECO:0000256" key="5">
    <source>
        <dbReference type="ARBA" id="ARBA00022989"/>
    </source>
</evidence>
<dbReference type="Proteomes" id="UP001212841">
    <property type="component" value="Unassembled WGS sequence"/>
</dbReference>
<keyword evidence="4" id="KW-0812">Transmembrane</keyword>
<gene>
    <name evidence="9" type="ORF">HK097_000346</name>
</gene>
<feature type="region of interest" description="Disordered" evidence="8">
    <location>
        <begin position="272"/>
        <end position="292"/>
    </location>
</feature>
<dbReference type="Pfam" id="PF25539">
    <property type="entry name" value="Bestrophin_2"/>
    <property type="match status" value="1"/>
</dbReference>
<dbReference type="InterPro" id="IPR044669">
    <property type="entry name" value="YneE/VCCN1/2-like"/>
</dbReference>
<evidence type="ECO:0000256" key="1">
    <source>
        <dbReference type="ARBA" id="ARBA00004651"/>
    </source>
</evidence>
<evidence type="ECO:0000256" key="3">
    <source>
        <dbReference type="ARBA" id="ARBA00022475"/>
    </source>
</evidence>
<feature type="compositionally biased region" description="Acidic residues" evidence="8">
    <location>
        <begin position="272"/>
        <end position="285"/>
    </location>
</feature>
<keyword evidence="7" id="KW-0472">Membrane</keyword>
<evidence type="ECO:0000313" key="10">
    <source>
        <dbReference type="Proteomes" id="UP001212841"/>
    </source>
</evidence>
<comment type="caution">
    <text evidence="9">The sequence shown here is derived from an EMBL/GenBank/DDBJ whole genome shotgun (WGS) entry which is preliminary data.</text>
</comment>
<keyword evidence="6" id="KW-0406">Ion transport</keyword>
<dbReference type="AlphaFoldDB" id="A0AAD5S868"/>
<keyword evidence="5" id="KW-1133">Transmembrane helix</keyword>
<proteinExistence type="predicted"/>
<evidence type="ECO:0000313" key="9">
    <source>
        <dbReference type="EMBL" id="KAJ3046984.1"/>
    </source>
</evidence>
<comment type="subcellular location">
    <subcellularLocation>
        <location evidence="1">Cell membrane</location>
        <topology evidence="1">Multi-pass membrane protein</topology>
    </subcellularLocation>
</comment>
<keyword evidence="2" id="KW-0813">Transport</keyword>
<sequence>MKLLLGVAIATKYALRGHNPRHQSEFTRLLPKHTSPSYRSSLVDLNAASSSSLPTTTTTTKTESPTDTSSPRPSSTTPPNPPKLKSLSRVLDQSLSESPISPFLTVERSSLYRRSQSLHLLPVKSQPEGMVINVPLDVIHRISAYVKRQRQEHLIDVEDNPSINGAIGSMIDAVTKFEQILYVPVPKSYDVHLKQILLLYFLALPFQLVKQLGWVLVFVTFVASLAYFGADAIAAEIEEPFGMDQNDLPIDYFCEKLREDIEYIMESQLEVDEDDSETFTDDVENVEPKKDV</sequence>